<proteinExistence type="predicted"/>
<accession>A0A1M7UHU5</accession>
<dbReference type="RefSeq" id="WP_156898710.1">
    <property type="nucleotide sequence ID" value="NZ_LT670849.1"/>
</dbReference>
<dbReference type="EMBL" id="LT670849">
    <property type="protein sequence ID" value="SHN82559.1"/>
    <property type="molecule type" value="Genomic_DNA"/>
</dbReference>
<evidence type="ECO:0000313" key="1">
    <source>
        <dbReference type="EMBL" id="SHN82559.1"/>
    </source>
</evidence>
<dbReference type="AlphaFoldDB" id="A0A1M7UHU5"/>
<sequence length="123" mass="13880">MLQKVPLVYAVFVPAKPTEPVTRMRIDLFDHPRCLLGSFDVDELPVLFEDKVYTMISDPFGITRGLALNNRASAMVQDYVARYDPGGGTEWLVYGDGLLIEPRDSIVDSVSSRADVFMDPRRR</sequence>
<protein>
    <submittedName>
        <fullName evidence="1">Uncharacterized protein</fullName>
    </submittedName>
</protein>
<reference evidence="2" key="1">
    <citation type="submission" date="2016-11" db="EMBL/GenBank/DDBJ databases">
        <authorList>
            <person name="Varghese N."/>
            <person name="Submissions S."/>
        </authorList>
    </citation>
    <scope>NUCLEOTIDE SEQUENCE [LARGE SCALE GENOMIC DNA]</scope>
    <source>
        <strain evidence="2">GAS401</strain>
    </source>
</reference>
<gene>
    <name evidence="1" type="ORF">SAMN05444170_5150</name>
</gene>
<name>A0A1M7UHU5_9BRAD</name>
<organism evidence="1 2">
    <name type="scientific">Bradyrhizobium erythrophlei</name>
    <dbReference type="NCBI Taxonomy" id="1437360"/>
    <lineage>
        <taxon>Bacteria</taxon>
        <taxon>Pseudomonadati</taxon>
        <taxon>Pseudomonadota</taxon>
        <taxon>Alphaproteobacteria</taxon>
        <taxon>Hyphomicrobiales</taxon>
        <taxon>Nitrobacteraceae</taxon>
        <taxon>Bradyrhizobium</taxon>
    </lineage>
</organism>
<dbReference type="Proteomes" id="UP000184096">
    <property type="component" value="Chromosome I"/>
</dbReference>
<evidence type="ECO:0000313" key="2">
    <source>
        <dbReference type="Proteomes" id="UP000184096"/>
    </source>
</evidence>
<keyword evidence="2" id="KW-1185">Reference proteome</keyword>
<dbReference type="OrthoDB" id="9801383at2"/>